<dbReference type="InterPro" id="IPR029479">
    <property type="entry name" value="Nitroreductase"/>
</dbReference>
<feature type="domain" description="Nitroreductase" evidence="2">
    <location>
        <begin position="7"/>
        <end position="173"/>
    </location>
</feature>
<reference evidence="3 4" key="1">
    <citation type="submission" date="2017-08" db="EMBL/GenBank/DDBJ databases">
        <authorList>
            <person name="de Groot N.N."/>
        </authorList>
    </citation>
    <scope>NUCLEOTIDE SEQUENCE [LARGE SCALE GENOMIC DNA]</scope>
    <source>
        <strain evidence="3 4">HM2</strain>
    </source>
</reference>
<evidence type="ECO:0000313" key="4">
    <source>
        <dbReference type="Proteomes" id="UP000255423"/>
    </source>
</evidence>
<accession>A0A380S6Z7</accession>
<name>A0A380S6Z7_FIBSU</name>
<dbReference type="GO" id="GO:0005829">
    <property type="term" value="C:cytosol"/>
    <property type="evidence" value="ECO:0007669"/>
    <property type="project" value="TreeGrafter"/>
</dbReference>
<dbReference type="Pfam" id="PF00881">
    <property type="entry name" value="Nitroreductase"/>
    <property type="match status" value="1"/>
</dbReference>
<gene>
    <name evidence="3" type="ORF">SAMN05661053_2086</name>
</gene>
<dbReference type="SUPFAM" id="SSF55469">
    <property type="entry name" value="FMN-dependent nitroreductase-like"/>
    <property type="match status" value="1"/>
</dbReference>
<dbReference type="PANTHER" id="PTHR23026">
    <property type="entry name" value="NADPH NITROREDUCTASE"/>
    <property type="match status" value="1"/>
</dbReference>
<organism evidence="3 4">
    <name type="scientific">Fibrobacter succinogenes</name>
    <name type="common">Bacteroides succinogenes</name>
    <dbReference type="NCBI Taxonomy" id="833"/>
    <lineage>
        <taxon>Bacteria</taxon>
        <taxon>Pseudomonadati</taxon>
        <taxon>Fibrobacterota</taxon>
        <taxon>Fibrobacteria</taxon>
        <taxon>Fibrobacterales</taxon>
        <taxon>Fibrobacteraceae</taxon>
        <taxon>Fibrobacter</taxon>
    </lineage>
</organism>
<keyword evidence="1" id="KW-0520">NAD</keyword>
<dbReference type="InterPro" id="IPR050627">
    <property type="entry name" value="Nitroreductase/BluB"/>
</dbReference>
<dbReference type="PANTHER" id="PTHR23026:SF125">
    <property type="entry name" value="OXYGEN-INSENSITIVE NAD(P)H NITROREDUCTASE"/>
    <property type="match status" value="1"/>
</dbReference>
<dbReference type="GO" id="GO:0046256">
    <property type="term" value="P:2,4,6-trinitrotoluene catabolic process"/>
    <property type="evidence" value="ECO:0007669"/>
    <property type="project" value="TreeGrafter"/>
</dbReference>
<dbReference type="Gene3D" id="3.40.109.10">
    <property type="entry name" value="NADH Oxidase"/>
    <property type="match status" value="1"/>
</dbReference>
<protein>
    <submittedName>
        <fullName evidence="3">Nitroreductase</fullName>
    </submittedName>
</protein>
<dbReference type="RefSeq" id="WP_109573102.1">
    <property type="nucleotide sequence ID" value="NZ_UHJL01000003.1"/>
</dbReference>
<evidence type="ECO:0000313" key="3">
    <source>
        <dbReference type="EMBL" id="SUQ24674.1"/>
    </source>
</evidence>
<sequence>MNTLENIKTRRSTRKFKAQPVEIEKLKLIAEAGQFGPTGGNAQGNHFFVISDASVIAKLKELVQSAFAAMELRDDLYKSLKNSITLSRKGNYSFCYTAPVLIVVANKKEYGNNMADVACAVENMMLAANELDLGSCYINQLKWLNEDPTLLSYLRGLGLKEDERVYASVAIGYADTESGLPNRTETPRVGNEVVYV</sequence>
<dbReference type="InterPro" id="IPR000415">
    <property type="entry name" value="Nitroreductase-like"/>
</dbReference>
<evidence type="ECO:0000259" key="2">
    <source>
        <dbReference type="Pfam" id="PF00881"/>
    </source>
</evidence>
<dbReference type="GO" id="GO:0046857">
    <property type="term" value="F:oxidoreductase activity, acting on other nitrogenous compounds as donors, with NAD or NADP as acceptor"/>
    <property type="evidence" value="ECO:0007669"/>
    <property type="project" value="TreeGrafter"/>
</dbReference>
<dbReference type="EMBL" id="UHJL01000003">
    <property type="protein sequence ID" value="SUQ24674.1"/>
    <property type="molecule type" value="Genomic_DNA"/>
</dbReference>
<proteinExistence type="predicted"/>
<dbReference type="Proteomes" id="UP000255423">
    <property type="component" value="Unassembled WGS sequence"/>
</dbReference>
<dbReference type="AlphaFoldDB" id="A0A380S6Z7"/>
<evidence type="ECO:0000256" key="1">
    <source>
        <dbReference type="ARBA" id="ARBA00023027"/>
    </source>
</evidence>
<dbReference type="CDD" id="cd02136">
    <property type="entry name" value="PnbA_NfnB-like"/>
    <property type="match status" value="1"/>
</dbReference>